<feature type="domain" description="AprE-like long alpha-helical hairpin" evidence="11">
    <location>
        <begin position="109"/>
        <end position="297"/>
    </location>
</feature>
<dbReference type="PANTHER" id="PTHR30386:SF17">
    <property type="entry name" value="ALKALINE PROTEASE SECRETION PROTEIN APRE"/>
    <property type="match status" value="1"/>
</dbReference>
<dbReference type="NCBIfam" id="TIGR01843">
    <property type="entry name" value="type_I_hlyD"/>
    <property type="match status" value="1"/>
</dbReference>
<dbReference type="SUPFAM" id="SSF111369">
    <property type="entry name" value="HlyD-like secretion proteins"/>
    <property type="match status" value="2"/>
</dbReference>
<dbReference type="Proteomes" id="UP000078084">
    <property type="component" value="Unassembled WGS sequence"/>
</dbReference>
<dbReference type="GO" id="GO:0009306">
    <property type="term" value="P:protein secretion"/>
    <property type="evidence" value="ECO:0007669"/>
    <property type="project" value="InterPro"/>
</dbReference>
<evidence type="ECO:0000313" key="14">
    <source>
        <dbReference type="Proteomes" id="UP000078084"/>
    </source>
</evidence>
<evidence type="ECO:0000259" key="12">
    <source>
        <dbReference type="Pfam" id="PF26002"/>
    </source>
</evidence>
<evidence type="ECO:0000256" key="8">
    <source>
        <dbReference type="ARBA" id="ARBA00023136"/>
    </source>
</evidence>
<dbReference type="Gene3D" id="2.40.50.100">
    <property type="match status" value="1"/>
</dbReference>
<dbReference type="STRING" id="206506.AAV32_11630"/>
<organism evidence="13 14">
    <name type="scientific">Kerstersia gyiorum</name>
    <dbReference type="NCBI Taxonomy" id="206506"/>
    <lineage>
        <taxon>Bacteria</taxon>
        <taxon>Pseudomonadati</taxon>
        <taxon>Pseudomonadota</taxon>
        <taxon>Betaproteobacteria</taxon>
        <taxon>Burkholderiales</taxon>
        <taxon>Alcaligenaceae</taxon>
        <taxon>Kerstersia</taxon>
    </lineage>
</organism>
<evidence type="ECO:0000256" key="2">
    <source>
        <dbReference type="ARBA" id="ARBA00009477"/>
    </source>
</evidence>
<comment type="caution">
    <text evidence="13">The sequence shown here is derived from an EMBL/GenBank/DDBJ whole genome shotgun (WGS) entry which is preliminary data.</text>
</comment>
<evidence type="ECO:0000256" key="7">
    <source>
        <dbReference type="ARBA" id="ARBA00022989"/>
    </source>
</evidence>
<comment type="similarity">
    <text evidence="2 9">Belongs to the membrane fusion protein (MFP) (TC 8.A.1) family.</text>
</comment>
<dbReference type="Gene3D" id="2.40.30.170">
    <property type="match status" value="1"/>
</dbReference>
<keyword evidence="3 9" id="KW-0813">Transport</keyword>
<proteinExistence type="inferred from homology"/>
<keyword evidence="5 9" id="KW-0997">Cell inner membrane</keyword>
<keyword evidence="10" id="KW-0175">Coiled coil</keyword>
<evidence type="ECO:0000256" key="4">
    <source>
        <dbReference type="ARBA" id="ARBA00022475"/>
    </source>
</evidence>
<feature type="coiled-coil region" evidence="10">
    <location>
        <begin position="170"/>
        <end position="197"/>
    </location>
</feature>
<keyword evidence="7 9" id="KW-1133">Transmembrane helix</keyword>
<dbReference type="EMBL" id="LBNE01000007">
    <property type="protein sequence ID" value="KKO71477.1"/>
    <property type="molecule type" value="Genomic_DNA"/>
</dbReference>
<evidence type="ECO:0000259" key="11">
    <source>
        <dbReference type="Pfam" id="PF25994"/>
    </source>
</evidence>
<dbReference type="InterPro" id="IPR050739">
    <property type="entry name" value="MFP"/>
</dbReference>
<dbReference type="PRINTS" id="PR01490">
    <property type="entry name" value="RTXTOXIND"/>
</dbReference>
<evidence type="ECO:0000256" key="10">
    <source>
        <dbReference type="SAM" id="Coils"/>
    </source>
</evidence>
<keyword evidence="8 9" id="KW-0472">Membrane</keyword>
<dbReference type="AlphaFoldDB" id="A0A171KRG0"/>
<evidence type="ECO:0000256" key="9">
    <source>
        <dbReference type="RuleBase" id="RU365093"/>
    </source>
</evidence>
<feature type="domain" description="AprE-like beta-barrel" evidence="12">
    <location>
        <begin position="341"/>
        <end position="431"/>
    </location>
</feature>
<dbReference type="InterPro" id="IPR058781">
    <property type="entry name" value="HH_AprE-like"/>
</dbReference>
<evidence type="ECO:0000256" key="5">
    <source>
        <dbReference type="ARBA" id="ARBA00022519"/>
    </source>
</evidence>
<evidence type="ECO:0000256" key="1">
    <source>
        <dbReference type="ARBA" id="ARBA00004377"/>
    </source>
</evidence>
<dbReference type="OrthoDB" id="9775513at2"/>
<comment type="subcellular location">
    <subcellularLocation>
        <location evidence="1 9">Cell inner membrane</location>
        <topology evidence="1 9">Single-pass membrane protein</topology>
    </subcellularLocation>
</comment>
<dbReference type="InterPro" id="IPR058982">
    <property type="entry name" value="Beta-barrel_AprE"/>
</dbReference>
<protein>
    <recommendedName>
        <fullName evidence="9">Membrane fusion protein (MFP) family protein</fullName>
    </recommendedName>
</protein>
<dbReference type="PANTHER" id="PTHR30386">
    <property type="entry name" value="MEMBRANE FUSION SUBUNIT OF EMRAB-TOLC MULTIDRUG EFFLUX PUMP"/>
    <property type="match status" value="1"/>
</dbReference>
<evidence type="ECO:0000313" key="13">
    <source>
        <dbReference type="EMBL" id="KKO71477.1"/>
    </source>
</evidence>
<dbReference type="InterPro" id="IPR006144">
    <property type="entry name" value="Secretion_HlyD_CS"/>
</dbReference>
<dbReference type="PROSITE" id="PS00543">
    <property type="entry name" value="HLYD_FAMILY"/>
    <property type="match status" value="1"/>
</dbReference>
<sequence>MSMPVNTGALPVGAGLIDARDELLSVDERYFVRLGWLIVLVGVMGFLGWAMLAPLDAGVPVEAKVVVSGNRKAVQPITGGRVERILVSEGQRVQAGQVLVVLEPNVAANQLDSLQFQFFSSLAMENRLMAERDGLSDIRFDERLLQAGQAGQAQGAEIIQAQRQLFDSRRRAQQITLDGLEATLRGLREQRDSLLRILQSRLSQREAFERQLAGQRSLAADGLLARNRLLESERQFLQLAGAVADDQGRLAQLQGQVQEYQLRLVQQREDYQKELRTALAETRTRTADLGARLDSARYDVGNMQILAPTEGIVAGLAVFTQGGVVSAGDKLMDIVPLDQPLIVEGRLPVQDVDKIHVGQPVELEFAAFNRASTPRLPGTVKTVSADRLEDPYQGLPYYHVEINVDELQGREVLPGLQLQPGMPVTAFIKTGERTMMSYLLKPLRDRARLALTEE</sequence>
<evidence type="ECO:0000256" key="6">
    <source>
        <dbReference type="ARBA" id="ARBA00022692"/>
    </source>
</evidence>
<feature type="coiled-coil region" evidence="10">
    <location>
        <begin position="243"/>
        <end position="270"/>
    </location>
</feature>
<dbReference type="Pfam" id="PF26002">
    <property type="entry name" value="Beta-barrel_AprE"/>
    <property type="match status" value="1"/>
</dbReference>
<dbReference type="InterPro" id="IPR010129">
    <property type="entry name" value="T1SS_HlyD"/>
</dbReference>
<gene>
    <name evidence="13" type="ORF">AAV32_11630</name>
</gene>
<dbReference type="GO" id="GO:0005886">
    <property type="term" value="C:plasma membrane"/>
    <property type="evidence" value="ECO:0007669"/>
    <property type="project" value="UniProtKB-SubCell"/>
</dbReference>
<keyword evidence="14" id="KW-1185">Reference proteome</keyword>
<accession>A0A171KRG0</accession>
<name>A0A171KRG0_9BURK</name>
<keyword evidence="4 9" id="KW-1003">Cell membrane</keyword>
<keyword evidence="6 9" id="KW-0812">Transmembrane</keyword>
<evidence type="ECO:0000256" key="3">
    <source>
        <dbReference type="ARBA" id="ARBA00022448"/>
    </source>
</evidence>
<dbReference type="Pfam" id="PF25994">
    <property type="entry name" value="HH_AprE"/>
    <property type="match status" value="1"/>
</dbReference>
<reference evidence="13 14" key="1">
    <citation type="submission" date="2015-04" db="EMBL/GenBank/DDBJ databases">
        <title>Genome sequence of Kerstersia gyiorum CG1.</title>
        <authorList>
            <person name="Greninger A.L."/>
            <person name="Kozyreva V."/>
            <person name="Chaturvedi V."/>
        </authorList>
    </citation>
    <scope>NUCLEOTIDE SEQUENCE [LARGE SCALE GENOMIC DNA]</scope>
    <source>
        <strain evidence="13 14">CG1</strain>
    </source>
</reference>
<feature type="transmembrane region" description="Helical" evidence="9">
    <location>
        <begin position="30"/>
        <end position="52"/>
    </location>
</feature>